<keyword evidence="3" id="KW-1185">Reference proteome</keyword>
<evidence type="ECO:0000313" key="2">
    <source>
        <dbReference type="EnsemblPlants" id="OMERI07G03470.1"/>
    </source>
</evidence>
<feature type="region of interest" description="Disordered" evidence="1">
    <location>
        <begin position="1"/>
        <end position="85"/>
    </location>
</feature>
<dbReference type="HOGENOM" id="CLU_2516484_0_0_1"/>
<reference evidence="2" key="1">
    <citation type="submission" date="2015-04" db="UniProtKB">
        <authorList>
            <consortium name="EnsemblPlants"/>
        </authorList>
    </citation>
    <scope>IDENTIFICATION</scope>
</reference>
<dbReference type="Gramene" id="OMERI07G03470.1">
    <property type="protein sequence ID" value="OMERI07G03470.1"/>
    <property type="gene ID" value="OMERI07G03470"/>
</dbReference>
<feature type="compositionally biased region" description="Basic and acidic residues" evidence="1">
    <location>
        <begin position="32"/>
        <end position="57"/>
    </location>
</feature>
<dbReference type="EnsemblPlants" id="OMERI07G03470.1">
    <property type="protein sequence ID" value="OMERI07G03470.1"/>
    <property type="gene ID" value="OMERI07G03470"/>
</dbReference>
<name>A0A0E0E855_9ORYZ</name>
<evidence type="ECO:0008006" key="4">
    <source>
        <dbReference type="Google" id="ProtNLM"/>
    </source>
</evidence>
<reference evidence="2" key="2">
    <citation type="submission" date="2018-05" db="EMBL/GenBank/DDBJ databases">
        <title>OmerRS3 (Oryza meridionalis Reference Sequence Version 3).</title>
        <authorList>
            <person name="Zhang J."/>
            <person name="Kudrna D."/>
            <person name="Lee S."/>
            <person name="Talag J."/>
            <person name="Welchert J."/>
            <person name="Wing R.A."/>
        </authorList>
    </citation>
    <scope>NUCLEOTIDE SEQUENCE [LARGE SCALE GENOMIC DNA]</scope>
    <source>
        <strain evidence="2">cv. OR44</strain>
    </source>
</reference>
<evidence type="ECO:0000256" key="1">
    <source>
        <dbReference type="SAM" id="MobiDB-lite"/>
    </source>
</evidence>
<evidence type="ECO:0000313" key="3">
    <source>
        <dbReference type="Proteomes" id="UP000008021"/>
    </source>
</evidence>
<sequence>MADRELSLAMHIGGGDTDRATPGPRRPMPQGRNRDDDERWRRRGCSREEEDKEIRERSRARRWVRRAGEASRRRHRRVLQGREND</sequence>
<accession>A0A0E0E855</accession>
<dbReference type="AlphaFoldDB" id="A0A0E0E855"/>
<protein>
    <recommendedName>
        <fullName evidence="4">DUF834 domain-containing protein</fullName>
    </recommendedName>
</protein>
<dbReference type="Proteomes" id="UP000008021">
    <property type="component" value="Chromosome 7"/>
</dbReference>
<proteinExistence type="predicted"/>
<organism evidence="2">
    <name type="scientific">Oryza meridionalis</name>
    <dbReference type="NCBI Taxonomy" id="40149"/>
    <lineage>
        <taxon>Eukaryota</taxon>
        <taxon>Viridiplantae</taxon>
        <taxon>Streptophyta</taxon>
        <taxon>Embryophyta</taxon>
        <taxon>Tracheophyta</taxon>
        <taxon>Spermatophyta</taxon>
        <taxon>Magnoliopsida</taxon>
        <taxon>Liliopsida</taxon>
        <taxon>Poales</taxon>
        <taxon>Poaceae</taxon>
        <taxon>BOP clade</taxon>
        <taxon>Oryzoideae</taxon>
        <taxon>Oryzeae</taxon>
        <taxon>Oryzinae</taxon>
        <taxon>Oryza</taxon>
    </lineage>
</organism>